<comment type="caution">
    <text evidence="3">The sequence shown here is derived from an EMBL/GenBank/DDBJ whole genome shotgun (WGS) entry which is preliminary data.</text>
</comment>
<feature type="compositionally biased region" description="Low complexity" evidence="1">
    <location>
        <begin position="155"/>
        <end position="172"/>
    </location>
</feature>
<feature type="compositionally biased region" description="Acidic residues" evidence="1">
    <location>
        <begin position="635"/>
        <end position="647"/>
    </location>
</feature>
<dbReference type="Pfam" id="PF08670">
    <property type="entry name" value="MEKHLA"/>
    <property type="match status" value="1"/>
</dbReference>
<feature type="region of interest" description="Disordered" evidence="1">
    <location>
        <begin position="153"/>
        <end position="221"/>
    </location>
</feature>
<evidence type="ECO:0000259" key="2">
    <source>
        <dbReference type="Pfam" id="PF08670"/>
    </source>
</evidence>
<keyword evidence="4" id="KW-1185">Reference proteome</keyword>
<feature type="compositionally biased region" description="Low complexity" evidence="1">
    <location>
        <begin position="420"/>
        <end position="432"/>
    </location>
</feature>
<dbReference type="Proteomes" id="UP001165090">
    <property type="component" value="Unassembled WGS sequence"/>
</dbReference>
<feature type="region of interest" description="Disordered" evidence="1">
    <location>
        <begin position="621"/>
        <end position="647"/>
    </location>
</feature>
<feature type="region of interest" description="Disordered" evidence="1">
    <location>
        <begin position="670"/>
        <end position="692"/>
    </location>
</feature>
<feature type="compositionally biased region" description="Pro residues" evidence="1">
    <location>
        <begin position="195"/>
        <end position="206"/>
    </location>
</feature>
<name>A0ABQ5S3B0_9CHLO</name>
<reference evidence="3 4" key="1">
    <citation type="journal article" date="2023" name="IScience">
        <title>Expanded male sex-determining region conserved during the evolution of homothallism in the green alga Volvox.</title>
        <authorList>
            <person name="Yamamoto K."/>
            <person name="Matsuzaki R."/>
            <person name="Mahakham W."/>
            <person name="Heman W."/>
            <person name="Sekimoto H."/>
            <person name="Kawachi M."/>
            <person name="Minakuchi Y."/>
            <person name="Toyoda A."/>
            <person name="Nozaki H."/>
        </authorList>
    </citation>
    <scope>NUCLEOTIDE SEQUENCE [LARGE SCALE GENOMIC DNA]</scope>
    <source>
        <strain evidence="3 4">NIES-4468</strain>
    </source>
</reference>
<feature type="compositionally biased region" description="Low complexity" evidence="1">
    <location>
        <begin position="207"/>
        <end position="216"/>
    </location>
</feature>
<feature type="region of interest" description="Disordered" evidence="1">
    <location>
        <begin position="509"/>
        <end position="544"/>
    </location>
</feature>
<dbReference type="InterPro" id="IPR013978">
    <property type="entry name" value="MEKHLA"/>
</dbReference>
<feature type="domain" description="MEKHLA" evidence="2">
    <location>
        <begin position="711"/>
        <end position="836"/>
    </location>
</feature>
<dbReference type="EMBL" id="BSDZ01000017">
    <property type="protein sequence ID" value="GLI63919.1"/>
    <property type="molecule type" value="Genomic_DNA"/>
</dbReference>
<feature type="compositionally biased region" description="Low complexity" evidence="1">
    <location>
        <begin position="520"/>
        <end position="531"/>
    </location>
</feature>
<proteinExistence type="predicted"/>
<evidence type="ECO:0000313" key="4">
    <source>
        <dbReference type="Proteomes" id="UP001165090"/>
    </source>
</evidence>
<gene>
    <name evidence="3" type="ORF">VaNZ11_007066</name>
</gene>
<feature type="region of interest" description="Disordered" evidence="1">
    <location>
        <begin position="420"/>
        <end position="484"/>
    </location>
</feature>
<feature type="region of interest" description="Disordered" evidence="1">
    <location>
        <begin position="353"/>
        <end position="384"/>
    </location>
</feature>
<sequence length="855" mass="89959">LKLAQLFGNCFCKTKSVLRKSIQTFCYKVGSAQFGAATTMRSCQAAAGSRTDALTNQHSTFLIRYGASTRGPAPSTATVLLVCPRHALQSTPRTPRSNHIFSRHSSLASTNNNSNTGPGPLSAEEEAAYQEFMEQRQGERKAWKMEVRRRAKFDPMATPGTHATATAAAPKPSQQRVARVMPKSAPALRALSRPKAPPPATPPNHLPQPLSAAAAASGGGVDGGEWAVASAAAAPSSALVDLAATRNVSTAPNGRLDEYDGNEQIVELDEQEENDDGGLDLGGIAAMARKVLDEDDEEATAAAVPVAARVGSGTVHTRKAAATVVRRAPSAPAPKRRLMPIAQLQRQGAVAAATAASMSAPPTQPPALRSAARKEAAGSATVEDAGDDLDWDALQAYEKYEQYVNEVTVEEERAARAAARRAASTAASTSTSSKHPAKPASVADAGADVATVSVSASRDATTAGGGRRRDGTTSAAASDPTEKLDRQLNQWEQLLNFFEVVERDGKREEAQKQRLHAQARGKAAAAANSAGTKGGKVSGKTDSGASTAAAVSSAAVGGMSLAAGLKDLGVSGGRRGGELDDDDMWAPEEAEVDWQSLERLFLGEGWEAELAELRKKVVEAEDADSKLAGKGAAGPDEEEEEEEVESWADEVSTLLLGLVEISSKRYLGRSLITPPPSPQQPAAAAGAGDAGAGDEEIVAHRNSISEVAAVGEEERAAVFWEAPFLLLVQDDSTDPVIEYANRAALSALQIDDFDEATAGLSAASLVDPTHPRSQQEWLWACTEALERVERYATIPSLRLRGPSSGAPAILASDVTVFRLDSLEEQPIGEVIVARSWRRILPDEEEEKEEKGTQQG</sequence>
<accession>A0ABQ5S3B0</accession>
<feature type="non-terminal residue" evidence="3">
    <location>
        <position position="1"/>
    </location>
</feature>
<organism evidence="3 4">
    <name type="scientific">Volvox africanus</name>
    <dbReference type="NCBI Taxonomy" id="51714"/>
    <lineage>
        <taxon>Eukaryota</taxon>
        <taxon>Viridiplantae</taxon>
        <taxon>Chlorophyta</taxon>
        <taxon>core chlorophytes</taxon>
        <taxon>Chlorophyceae</taxon>
        <taxon>CS clade</taxon>
        <taxon>Chlamydomonadales</taxon>
        <taxon>Volvocaceae</taxon>
        <taxon>Volvox</taxon>
    </lineage>
</organism>
<evidence type="ECO:0000256" key="1">
    <source>
        <dbReference type="SAM" id="MobiDB-lite"/>
    </source>
</evidence>
<evidence type="ECO:0000313" key="3">
    <source>
        <dbReference type="EMBL" id="GLI63919.1"/>
    </source>
</evidence>
<protein>
    <recommendedName>
        <fullName evidence="2">MEKHLA domain-containing protein</fullName>
    </recommendedName>
</protein>